<keyword evidence="1" id="KW-0813">Transport</keyword>
<dbReference type="KEGG" id="som:SOMG_00594"/>
<dbReference type="PROSITE" id="PS50179">
    <property type="entry name" value="VHS"/>
    <property type="match status" value="1"/>
</dbReference>
<dbReference type="RefSeq" id="XP_056036585.1">
    <property type="nucleotide sequence ID" value="XM_056179388.1"/>
</dbReference>
<organism evidence="5 6">
    <name type="scientific">Schizosaccharomyces osmophilus</name>
    <dbReference type="NCBI Taxonomy" id="2545709"/>
    <lineage>
        <taxon>Eukaryota</taxon>
        <taxon>Fungi</taxon>
        <taxon>Dikarya</taxon>
        <taxon>Ascomycota</taxon>
        <taxon>Taphrinomycotina</taxon>
        <taxon>Schizosaccharomycetes</taxon>
        <taxon>Schizosaccharomycetales</taxon>
        <taxon>Schizosaccharomycetaceae</taxon>
        <taxon>Schizosaccharomyces</taxon>
    </lineage>
</organism>
<dbReference type="GO" id="GO:0030479">
    <property type="term" value="C:actin cortical patch"/>
    <property type="evidence" value="ECO:0007669"/>
    <property type="project" value="TreeGrafter"/>
</dbReference>
<dbReference type="Gene3D" id="1.25.40.90">
    <property type="match status" value="1"/>
</dbReference>
<dbReference type="PANTHER" id="PTHR47789">
    <property type="entry name" value="LAS SEVENTEEN-BINDING PROTEIN 5"/>
    <property type="match status" value="1"/>
</dbReference>
<dbReference type="GO" id="GO:0043130">
    <property type="term" value="F:ubiquitin binding"/>
    <property type="evidence" value="ECO:0007669"/>
    <property type="project" value="InterPro"/>
</dbReference>
<dbReference type="InterPro" id="IPR045007">
    <property type="entry name" value="LSB5"/>
</dbReference>
<dbReference type="Gene3D" id="1.20.58.160">
    <property type="match status" value="1"/>
</dbReference>
<dbReference type="InterPro" id="IPR004152">
    <property type="entry name" value="GAT_dom"/>
</dbReference>
<keyword evidence="6" id="KW-1185">Reference proteome</keyword>
<dbReference type="GeneID" id="80874077"/>
<dbReference type="CDD" id="cd14232">
    <property type="entry name" value="GAT_LSB5"/>
    <property type="match status" value="1"/>
</dbReference>
<reference evidence="5 6" key="1">
    <citation type="journal article" date="2023" name="G3 (Bethesda)">
        <title>A high-quality reference genome for the fission yeast Schizosaccharomyces osmophilus.</title>
        <authorList>
            <person name="Jia G.S."/>
            <person name="Zhang W.C."/>
            <person name="Liang Y."/>
            <person name="Liu X.H."/>
            <person name="Rhind N."/>
            <person name="Pidoux A."/>
            <person name="Brysch-Herzberg M."/>
            <person name="Du L.L."/>
        </authorList>
    </citation>
    <scope>NUCLEOTIDE SEQUENCE [LARGE SCALE GENOMIC DNA]</scope>
    <source>
        <strain evidence="5 6">CBS 15793</strain>
    </source>
</reference>
<gene>
    <name evidence="5" type="primary">lsb5</name>
    <name evidence="5" type="ORF">SOMG_00594</name>
</gene>
<sequence length="302" mass="34111">MLLFGDSKPVTAVTTYIDKMTVGSRNDNDLSGIVELTEVVGLTSTGPKEAARTLRKKLKYGERSEQIRALLVLQALIENAGSHFVENFSDEKLEQRIFLCATSPAYPKEVRIRAYSLIKLWHSEYSKVRGMENLSGLAKKLPSKMPPMGNRQQQPINMKRLAPVLERLIVSSNMAATNLSNTLAQINPHREDPARNKQIMMYYVDCKRCHRPLLRYIEAIQDEMWLANLLKTNDEIVQAIDSYKEKTSHSEHQDDDFESDSGSHPIDDSASYLSGSDVSDTISQTEEDLDANNPFSDLNRTD</sequence>
<dbReference type="GO" id="GO:0051666">
    <property type="term" value="P:actin cortical patch localization"/>
    <property type="evidence" value="ECO:0007669"/>
    <property type="project" value="TreeGrafter"/>
</dbReference>
<dbReference type="EMBL" id="CP115611">
    <property type="protein sequence ID" value="WBW72342.1"/>
    <property type="molecule type" value="Genomic_DNA"/>
</dbReference>
<feature type="compositionally biased region" description="Polar residues" evidence="3">
    <location>
        <begin position="293"/>
        <end position="302"/>
    </location>
</feature>
<dbReference type="SUPFAM" id="SSF48464">
    <property type="entry name" value="ENTH/VHS domain"/>
    <property type="match status" value="1"/>
</dbReference>
<evidence type="ECO:0000256" key="1">
    <source>
        <dbReference type="ARBA" id="ARBA00022448"/>
    </source>
</evidence>
<protein>
    <submittedName>
        <fullName evidence="5">Actin cortical patch component Lsb5</fullName>
    </submittedName>
</protein>
<dbReference type="InterPro" id="IPR008942">
    <property type="entry name" value="ENTH_VHS"/>
</dbReference>
<dbReference type="InterPro" id="IPR002014">
    <property type="entry name" value="VHS_dom"/>
</dbReference>
<keyword evidence="2" id="KW-0653">Protein transport</keyword>
<evidence type="ECO:0000259" key="4">
    <source>
        <dbReference type="PROSITE" id="PS50179"/>
    </source>
</evidence>
<name>A0AAE9WBT2_9SCHI</name>
<feature type="region of interest" description="Disordered" evidence="3">
    <location>
        <begin position="244"/>
        <end position="302"/>
    </location>
</feature>
<dbReference type="SMART" id="SM00288">
    <property type="entry name" value="VHS"/>
    <property type="match status" value="1"/>
</dbReference>
<dbReference type="Proteomes" id="UP001212411">
    <property type="component" value="Chromosome 1"/>
</dbReference>
<dbReference type="GO" id="GO:0015031">
    <property type="term" value="P:protein transport"/>
    <property type="evidence" value="ECO:0007669"/>
    <property type="project" value="UniProtKB-KW"/>
</dbReference>
<dbReference type="PANTHER" id="PTHR47789:SF1">
    <property type="entry name" value="LAS SEVENTEEN-BINDING PROTEIN 5"/>
    <property type="match status" value="1"/>
</dbReference>
<proteinExistence type="predicted"/>
<evidence type="ECO:0000256" key="3">
    <source>
        <dbReference type="SAM" id="MobiDB-lite"/>
    </source>
</evidence>
<dbReference type="Pfam" id="PF03127">
    <property type="entry name" value="GAT"/>
    <property type="match status" value="1"/>
</dbReference>
<dbReference type="GO" id="GO:0007015">
    <property type="term" value="P:actin filament organization"/>
    <property type="evidence" value="ECO:0007669"/>
    <property type="project" value="InterPro"/>
</dbReference>
<dbReference type="AlphaFoldDB" id="A0AAE9WBT2"/>
<dbReference type="GO" id="GO:0035091">
    <property type="term" value="F:phosphatidylinositol binding"/>
    <property type="evidence" value="ECO:0007669"/>
    <property type="project" value="InterPro"/>
</dbReference>
<feature type="compositionally biased region" description="Polar residues" evidence="3">
    <location>
        <begin position="271"/>
        <end position="284"/>
    </location>
</feature>
<dbReference type="GO" id="GO:0006897">
    <property type="term" value="P:endocytosis"/>
    <property type="evidence" value="ECO:0007669"/>
    <property type="project" value="InterPro"/>
</dbReference>
<dbReference type="CDD" id="cd16980">
    <property type="entry name" value="VHS_Lsb5"/>
    <property type="match status" value="1"/>
</dbReference>
<dbReference type="InterPro" id="IPR044103">
    <property type="entry name" value="GAT_LSB5"/>
</dbReference>
<accession>A0AAE9WBT2</accession>
<feature type="domain" description="VHS" evidence="4">
    <location>
        <begin position="20"/>
        <end position="144"/>
    </location>
</feature>
<dbReference type="SUPFAM" id="SSF89009">
    <property type="entry name" value="GAT-like domain"/>
    <property type="match status" value="1"/>
</dbReference>
<evidence type="ECO:0000256" key="2">
    <source>
        <dbReference type="ARBA" id="ARBA00022927"/>
    </source>
</evidence>
<evidence type="ECO:0000313" key="5">
    <source>
        <dbReference type="EMBL" id="WBW72342.1"/>
    </source>
</evidence>
<dbReference type="InterPro" id="IPR038425">
    <property type="entry name" value="GAT_sf"/>
</dbReference>
<dbReference type="Pfam" id="PF00790">
    <property type="entry name" value="VHS"/>
    <property type="match status" value="1"/>
</dbReference>
<dbReference type="GO" id="GO:0007034">
    <property type="term" value="P:vacuolar transport"/>
    <property type="evidence" value="ECO:0007669"/>
    <property type="project" value="UniProtKB-ARBA"/>
</dbReference>
<evidence type="ECO:0000313" key="6">
    <source>
        <dbReference type="Proteomes" id="UP001212411"/>
    </source>
</evidence>